<dbReference type="Proteomes" id="UP001631969">
    <property type="component" value="Unassembled WGS sequence"/>
</dbReference>
<comment type="caution">
    <text evidence="1">The sequence shown here is derived from an EMBL/GenBank/DDBJ whole genome shotgun (WGS) entry which is preliminary data.</text>
</comment>
<sequence length="69" mass="8380">MAKSDDLVKYITQQVVTYIDTPTEVRKQHRQERRTIRNSTPWTVRWFGLLPLSIKVWREQKRKKQPTPD</sequence>
<evidence type="ECO:0000313" key="2">
    <source>
        <dbReference type="Proteomes" id="UP001631969"/>
    </source>
</evidence>
<keyword evidence="2" id="KW-1185">Reference proteome</keyword>
<gene>
    <name evidence="1" type="ORF">ACI1P1_14515</name>
</gene>
<dbReference type="EMBL" id="JBJURJ010000008">
    <property type="protein sequence ID" value="MFM9329503.1"/>
    <property type="molecule type" value="Genomic_DNA"/>
</dbReference>
<protein>
    <submittedName>
        <fullName evidence="1">YqzE family protein</fullName>
    </submittedName>
</protein>
<evidence type="ECO:0000313" key="1">
    <source>
        <dbReference type="EMBL" id="MFM9329503.1"/>
    </source>
</evidence>
<organism evidence="1 2">
    <name type="scientific">Paenibacillus mesotrionivorans</name>
    <dbReference type="NCBI Taxonomy" id="3160968"/>
    <lineage>
        <taxon>Bacteria</taxon>
        <taxon>Bacillati</taxon>
        <taxon>Bacillota</taxon>
        <taxon>Bacilli</taxon>
        <taxon>Bacillales</taxon>
        <taxon>Paenibacillaceae</taxon>
        <taxon>Paenibacillus</taxon>
    </lineage>
</organism>
<name>A0ACC7NXK8_9BACL</name>
<reference evidence="1" key="1">
    <citation type="submission" date="2024-12" db="EMBL/GenBank/DDBJ databases">
        <authorList>
            <person name="Wu N."/>
        </authorList>
    </citation>
    <scope>NUCLEOTIDE SEQUENCE</scope>
    <source>
        <strain evidence="1">P15</strain>
    </source>
</reference>
<proteinExistence type="predicted"/>
<accession>A0ACC7NXK8</accession>